<dbReference type="RefSeq" id="WP_343165400.1">
    <property type="nucleotide sequence ID" value="NZ_JBHRSV010000005.1"/>
</dbReference>
<evidence type="ECO:0000256" key="6">
    <source>
        <dbReference type="ARBA" id="ARBA00023125"/>
    </source>
</evidence>
<dbReference type="Pfam" id="PF02899">
    <property type="entry name" value="Phage_int_SAM_1"/>
    <property type="match status" value="1"/>
</dbReference>
<dbReference type="PROSITE" id="PS51898">
    <property type="entry name" value="TYR_RECOMBINASE"/>
    <property type="match status" value="1"/>
</dbReference>
<feature type="domain" description="Tyr recombinase" evidence="10">
    <location>
        <begin position="134"/>
        <end position="316"/>
    </location>
</feature>
<evidence type="ECO:0000256" key="7">
    <source>
        <dbReference type="ARBA" id="ARBA00023172"/>
    </source>
</evidence>
<dbReference type="Gene3D" id="1.10.150.130">
    <property type="match status" value="1"/>
</dbReference>
<dbReference type="SUPFAM" id="SSF56349">
    <property type="entry name" value="DNA breaking-rejoining enzymes"/>
    <property type="match status" value="1"/>
</dbReference>
<evidence type="ECO:0000256" key="4">
    <source>
        <dbReference type="ARBA" id="ARBA00022829"/>
    </source>
</evidence>
<name>A0ABV6ZVX7_9PROT</name>
<comment type="similarity">
    <text evidence="9">Belongs to the 'phage' integrase family. XerC subfamily.</text>
</comment>
<feature type="active site" evidence="9">
    <location>
        <position position="268"/>
    </location>
</feature>
<keyword evidence="7 9" id="KW-0233">DNA recombination</keyword>
<comment type="function">
    <text evidence="9">Site-specific tyrosine recombinase, which acts by catalyzing the cutting and rejoining of the recombining DNA molecules. The XerC-XerD complex is essential to convert dimers of the bacterial chromosome into monomers to permit their segregation at cell division. It also contributes to the segregational stability of plasmids.</text>
</comment>
<protein>
    <recommendedName>
        <fullName evidence="9">Tyrosine recombinase XerC</fullName>
    </recommendedName>
</protein>
<evidence type="ECO:0000313" key="13">
    <source>
        <dbReference type="Proteomes" id="UP001595379"/>
    </source>
</evidence>
<keyword evidence="13" id="KW-1185">Reference proteome</keyword>
<dbReference type="PROSITE" id="PS51900">
    <property type="entry name" value="CB"/>
    <property type="match status" value="1"/>
</dbReference>
<dbReference type="InterPro" id="IPR044068">
    <property type="entry name" value="CB"/>
</dbReference>
<dbReference type="EMBL" id="JBHRSV010000005">
    <property type="protein sequence ID" value="MFC2925578.1"/>
    <property type="molecule type" value="Genomic_DNA"/>
</dbReference>
<keyword evidence="6 9" id="KW-0238">DNA-binding</keyword>
<organism evidence="12 13">
    <name type="scientific">Hyphobacterium vulgare</name>
    <dbReference type="NCBI Taxonomy" id="1736751"/>
    <lineage>
        <taxon>Bacteria</taxon>
        <taxon>Pseudomonadati</taxon>
        <taxon>Pseudomonadota</taxon>
        <taxon>Alphaproteobacteria</taxon>
        <taxon>Maricaulales</taxon>
        <taxon>Maricaulaceae</taxon>
        <taxon>Hyphobacterium</taxon>
    </lineage>
</organism>
<feature type="active site" evidence="9">
    <location>
        <position position="294"/>
    </location>
</feature>
<keyword evidence="8 9" id="KW-0131">Cell cycle</keyword>
<keyword evidence="3 9" id="KW-0132">Cell division</keyword>
<comment type="subcellular location">
    <subcellularLocation>
        <location evidence="1 9">Cytoplasm</location>
    </subcellularLocation>
</comment>
<dbReference type="InterPro" id="IPR010998">
    <property type="entry name" value="Integrase_recombinase_N"/>
</dbReference>
<dbReference type="InterPro" id="IPR023009">
    <property type="entry name" value="Tyrosine_recombinase_XerC/XerD"/>
</dbReference>
<dbReference type="Proteomes" id="UP001595379">
    <property type="component" value="Unassembled WGS sequence"/>
</dbReference>
<reference evidence="13" key="1">
    <citation type="journal article" date="2019" name="Int. J. Syst. Evol. Microbiol.">
        <title>The Global Catalogue of Microorganisms (GCM) 10K type strain sequencing project: providing services to taxonomists for standard genome sequencing and annotation.</title>
        <authorList>
            <consortium name="The Broad Institute Genomics Platform"/>
            <consortium name="The Broad Institute Genome Sequencing Center for Infectious Disease"/>
            <person name="Wu L."/>
            <person name="Ma J."/>
        </authorList>
    </citation>
    <scope>NUCLEOTIDE SEQUENCE [LARGE SCALE GENOMIC DNA]</scope>
    <source>
        <strain evidence="13">KCTC 52487</strain>
    </source>
</reference>
<dbReference type="InterPro" id="IPR004107">
    <property type="entry name" value="Integrase_SAM-like_N"/>
</dbReference>
<comment type="caution">
    <text evidence="12">The sequence shown here is derived from an EMBL/GenBank/DDBJ whole genome shotgun (WGS) entry which is preliminary data.</text>
</comment>
<dbReference type="InterPro" id="IPR002104">
    <property type="entry name" value="Integrase_catalytic"/>
</dbReference>
<evidence type="ECO:0000313" key="12">
    <source>
        <dbReference type="EMBL" id="MFC2925578.1"/>
    </source>
</evidence>
<keyword evidence="2 9" id="KW-0963">Cytoplasm</keyword>
<evidence type="ECO:0000259" key="10">
    <source>
        <dbReference type="PROSITE" id="PS51898"/>
    </source>
</evidence>
<feature type="active site" evidence="9">
    <location>
        <position position="200"/>
    </location>
</feature>
<evidence type="ECO:0000256" key="8">
    <source>
        <dbReference type="ARBA" id="ARBA00023306"/>
    </source>
</evidence>
<dbReference type="PANTHER" id="PTHR30349">
    <property type="entry name" value="PHAGE INTEGRASE-RELATED"/>
    <property type="match status" value="1"/>
</dbReference>
<dbReference type="Gene3D" id="1.10.443.10">
    <property type="entry name" value="Intergrase catalytic core"/>
    <property type="match status" value="1"/>
</dbReference>
<comment type="subunit">
    <text evidence="9">Forms a cyclic heterotetrameric complex composed of two molecules of XerC and two molecules of XerD.</text>
</comment>
<accession>A0ABV6ZVX7</accession>
<evidence type="ECO:0000259" key="11">
    <source>
        <dbReference type="PROSITE" id="PS51900"/>
    </source>
</evidence>
<sequence length="329" mass="35294">MPQLPGPRDGKADDALAEGLTISAASALALYLDHLAGERRASARTIEAYGRDLGGFLTFMTDHLAEMPDLRALCALKAADYRAWMAARRRNGLSARSLARELSAVRGFFRYVQRRWGLDAPGLLVVEGPKLPRSKPKPVSEEAAARLLDEAGLCGGEAWVEARDAALVALLYGCGLRLSEALSLTGADTPLPQSLRITGKGSKTRIVPVLPAVRAAVETYTSLCPFERTKDAPLFRAARGGPLGPRAVQKLMQTLRSRLGLGPSATPHALRHAFATHLLAHGADLRSIQELLGHASLSTTQVYADIEPARLMAVHAAAHPRSRGRARTI</sequence>
<dbReference type="InterPro" id="IPR013762">
    <property type="entry name" value="Integrase-like_cat_sf"/>
</dbReference>
<proteinExistence type="inferred from homology"/>
<dbReference type="InterPro" id="IPR050090">
    <property type="entry name" value="Tyrosine_recombinase_XerCD"/>
</dbReference>
<keyword evidence="5 9" id="KW-0229">DNA integration</keyword>
<evidence type="ECO:0000256" key="3">
    <source>
        <dbReference type="ARBA" id="ARBA00022618"/>
    </source>
</evidence>
<dbReference type="InterPro" id="IPR011010">
    <property type="entry name" value="DNA_brk_join_enz"/>
</dbReference>
<feature type="domain" description="Core-binding (CB)" evidence="11">
    <location>
        <begin position="22"/>
        <end position="113"/>
    </location>
</feature>
<dbReference type="Pfam" id="PF00589">
    <property type="entry name" value="Phage_integrase"/>
    <property type="match status" value="1"/>
</dbReference>
<evidence type="ECO:0000256" key="1">
    <source>
        <dbReference type="ARBA" id="ARBA00004496"/>
    </source>
</evidence>
<feature type="active site" evidence="9">
    <location>
        <position position="271"/>
    </location>
</feature>
<feature type="active site" description="O-(3'-phospho-DNA)-tyrosine intermediate" evidence="9">
    <location>
        <position position="303"/>
    </location>
</feature>
<gene>
    <name evidence="9" type="primary">xerC</name>
    <name evidence="12" type="ORF">ACFOOR_05620</name>
</gene>
<evidence type="ECO:0000256" key="9">
    <source>
        <dbReference type="HAMAP-Rule" id="MF_01808"/>
    </source>
</evidence>
<evidence type="ECO:0000256" key="2">
    <source>
        <dbReference type="ARBA" id="ARBA00022490"/>
    </source>
</evidence>
<dbReference type="HAMAP" id="MF_01808">
    <property type="entry name" value="Recomb_XerC_XerD"/>
    <property type="match status" value="1"/>
</dbReference>
<evidence type="ECO:0000256" key="5">
    <source>
        <dbReference type="ARBA" id="ARBA00022908"/>
    </source>
</evidence>
<keyword evidence="4 9" id="KW-0159">Chromosome partition</keyword>
<dbReference type="PANTHER" id="PTHR30349:SF90">
    <property type="entry name" value="TYROSINE RECOMBINASE XERD"/>
    <property type="match status" value="1"/>
</dbReference>
<feature type="active site" evidence="9">
    <location>
        <position position="177"/>
    </location>
</feature>